<dbReference type="Pfam" id="PF00201">
    <property type="entry name" value="UDPGT"/>
    <property type="match status" value="1"/>
</dbReference>
<dbReference type="CDD" id="cd03784">
    <property type="entry name" value="GT1_Gtf-like"/>
    <property type="match status" value="1"/>
</dbReference>
<dbReference type="FunFam" id="3.40.50.2000:FF:000091">
    <property type="entry name" value="Glycosyltransferase"/>
    <property type="match status" value="1"/>
</dbReference>
<dbReference type="Proteomes" id="UP000806378">
    <property type="component" value="Unassembled WGS sequence"/>
</dbReference>
<comment type="similarity">
    <text evidence="1 4">Belongs to the UDP-glycosyltransferase family.</text>
</comment>
<dbReference type="GO" id="GO:0008194">
    <property type="term" value="F:UDP-glycosyltransferase activity"/>
    <property type="evidence" value="ECO:0007669"/>
    <property type="project" value="InterPro"/>
</dbReference>
<reference evidence="6" key="1">
    <citation type="submission" date="2020-05" db="EMBL/GenBank/DDBJ databases">
        <title>WGS assembly of Corymbia citriodora subspecies variegata.</title>
        <authorList>
            <person name="Barry K."/>
            <person name="Hundley H."/>
            <person name="Shu S."/>
            <person name="Jenkins J."/>
            <person name="Grimwood J."/>
            <person name="Baten A."/>
        </authorList>
    </citation>
    <scope>NUCLEOTIDE SEQUENCE</scope>
    <source>
        <strain evidence="6">CV2-018</strain>
    </source>
</reference>
<organism evidence="6 7">
    <name type="scientific">Corymbia citriodora subsp. variegata</name>
    <dbReference type="NCBI Taxonomy" id="360336"/>
    <lineage>
        <taxon>Eukaryota</taxon>
        <taxon>Viridiplantae</taxon>
        <taxon>Streptophyta</taxon>
        <taxon>Embryophyta</taxon>
        <taxon>Tracheophyta</taxon>
        <taxon>Spermatophyta</taxon>
        <taxon>Magnoliopsida</taxon>
        <taxon>eudicotyledons</taxon>
        <taxon>Gunneridae</taxon>
        <taxon>Pentapetalae</taxon>
        <taxon>rosids</taxon>
        <taxon>malvids</taxon>
        <taxon>Myrtales</taxon>
        <taxon>Myrtaceae</taxon>
        <taxon>Myrtoideae</taxon>
        <taxon>Eucalypteae</taxon>
        <taxon>Corymbia</taxon>
    </lineage>
</organism>
<dbReference type="InterPro" id="IPR002213">
    <property type="entry name" value="UDP_glucos_trans"/>
</dbReference>
<evidence type="ECO:0000256" key="4">
    <source>
        <dbReference type="RuleBase" id="RU003718"/>
    </source>
</evidence>
<evidence type="ECO:0000256" key="2">
    <source>
        <dbReference type="ARBA" id="ARBA00022676"/>
    </source>
</evidence>
<dbReference type="Gene3D" id="3.40.50.2000">
    <property type="entry name" value="Glycogen Phosphorylase B"/>
    <property type="match status" value="2"/>
</dbReference>
<proteinExistence type="inferred from homology"/>
<comment type="caution">
    <text evidence="6">The sequence shown here is derived from an EMBL/GenBank/DDBJ whole genome shotgun (WGS) entry which is preliminary data.</text>
</comment>
<dbReference type="EC" id="2.4.1.-" evidence="5"/>
<evidence type="ECO:0000256" key="1">
    <source>
        <dbReference type="ARBA" id="ARBA00009995"/>
    </source>
</evidence>
<sequence length="464" mass="50386">MSSEKHVAVLVFPYTSHPPPLANLLHKLAKTAANVRFSFLCTAKCNRDLFPPSSRTELPPNVGIYDVKDGLPAGHDRAGKLHWTEQVDMFLKQAPESFQAAIDVAEREARRKVSCLLGDAFLVFACDFAEQMRVPWVTFWVASPCFLSACIHVEVLSQLCHGTSCSGAAEGEADDKALEMVPGLSLFRMSDIPDHILQDQSVWMVSNLLRQMGSVLPRAAAVLMNSFEEANPDPVVANLKSKLKILLHMGCLTVQFPPQLLPPSSASDHTGCLAWLDARGPRTVAYICFGTMVMPSPGEVSALAEALESTQTPFLWSLKEHAMVHLPEGFVERAGVRGKIVPWAPQSQVLSHPACGAYVTHCGYNSVFESVAGGVPMICRPLWGDNMMNGRMVRECWGIGVGVEGGIVTKGGMEKALEVVLRSEEGKEMRKRAGELRARLAAAARPGGSVEADFKALVELISTP</sequence>
<dbReference type="OrthoDB" id="5835829at2759"/>
<protein>
    <recommendedName>
        <fullName evidence="5">Glycosyltransferase</fullName>
        <ecNumber evidence="5">2.4.1.-</ecNumber>
    </recommendedName>
</protein>
<dbReference type="PANTHER" id="PTHR48045:SF34">
    <property type="entry name" value="ISOFLAVONE 7-O-GLUCOSYLTRANSFERASE 1-LIKE"/>
    <property type="match status" value="1"/>
</dbReference>
<dbReference type="PANTHER" id="PTHR48045">
    <property type="entry name" value="UDP-GLYCOSYLTRANSFERASE 72B1"/>
    <property type="match status" value="1"/>
</dbReference>
<keyword evidence="7" id="KW-1185">Reference proteome</keyword>
<evidence type="ECO:0000313" key="6">
    <source>
        <dbReference type="EMBL" id="KAF7851856.1"/>
    </source>
</evidence>
<keyword evidence="2 4" id="KW-0328">Glycosyltransferase</keyword>
<gene>
    <name evidence="6" type="ORF">BT93_L2016</name>
</gene>
<evidence type="ECO:0000256" key="3">
    <source>
        <dbReference type="ARBA" id="ARBA00022679"/>
    </source>
</evidence>
<accession>A0A8T0CZS6</accession>
<evidence type="ECO:0000313" key="7">
    <source>
        <dbReference type="Proteomes" id="UP000806378"/>
    </source>
</evidence>
<keyword evidence="3 4" id="KW-0808">Transferase</keyword>
<dbReference type="EMBL" id="MU089523">
    <property type="protein sequence ID" value="KAF7851856.1"/>
    <property type="molecule type" value="Genomic_DNA"/>
</dbReference>
<dbReference type="InterPro" id="IPR035595">
    <property type="entry name" value="UDP_glycos_trans_CS"/>
</dbReference>
<dbReference type="AlphaFoldDB" id="A0A8T0CZS6"/>
<dbReference type="PROSITE" id="PS00375">
    <property type="entry name" value="UDPGT"/>
    <property type="match status" value="1"/>
</dbReference>
<dbReference type="SUPFAM" id="SSF53756">
    <property type="entry name" value="UDP-Glycosyltransferase/glycogen phosphorylase"/>
    <property type="match status" value="1"/>
</dbReference>
<evidence type="ECO:0000256" key="5">
    <source>
        <dbReference type="RuleBase" id="RU362057"/>
    </source>
</evidence>
<dbReference type="Gramene" id="rna-gnl|WGS:JABURB|Cocit.L2016.1">
    <property type="protein sequence ID" value="cds-KAF7851856.1"/>
    <property type="gene ID" value="gene-BT93_L2016"/>
</dbReference>
<name>A0A8T0CZS6_CORYI</name>